<reference evidence="2" key="1">
    <citation type="submission" date="2018-11" db="EMBL/GenBank/DDBJ databases">
        <authorList>
            <consortium name="Pathogen Informatics"/>
        </authorList>
    </citation>
    <scope>NUCLEOTIDE SEQUENCE</scope>
</reference>
<sequence>TALLRGPVWPGQSGHDPAASVVSFAQAPICSHHLSNLYTCCHVVVLSRDSNSPLSPRPHRLVTAGLLESLDPVVVKTLYPRDVQTKHSTRQGEQRKQANEALRRDDNPTLLYHNPAPLLLTLFVALLLRQASLKEPPAVPV</sequence>
<comment type="caution">
    <text evidence="2">The sequence shown here is derived from an EMBL/GenBank/DDBJ whole genome shotgun (WGS) entry which is preliminary data.</text>
</comment>
<evidence type="ECO:0000313" key="3">
    <source>
        <dbReference type="Proteomes" id="UP000784294"/>
    </source>
</evidence>
<dbReference type="EMBL" id="CAAALY010250180">
    <property type="protein sequence ID" value="VEL35597.1"/>
    <property type="molecule type" value="Genomic_DNA"/>
</dbReference>
<accession>A0A3S5AQX7</accession>
<evidence type="ECO:0000313" key="2">
    <source>
        <dbReference type="EMBL" id="VEL35597.1"/>
    </source>
</evidence>
<dbReference type="AlphaFoldDB" id="A0A3S5AQX7"/>
<proteinExistence type="predicted"/>
<gene>
    <name evidence="2" type="ORF">PXEA_LOCUS29037</name>
</gene>
<dbReference type="Proteomes" id="UP000784294">
    <property type="component" value="Unassembled WGS sequence"/>
</dbReference>
<feature type="region of interest" description="Disordered" evidence="1">
    <location>
        <begin position="84"/>
        <end position="108"/>
    </location>
</feature>
<feature type="compositionally biased region" description="Basic and acidic residues" evidence="1">
    <location>
        <begin position="90"/>
        <end position="107"/>
    </location>
</feature>
<keyword evidence="3" id="KW-1185">Reference proteome</keyword>
<protein>
    <submittedName>
        <fullName evidence="2">Uncharacterized protein</fullName>
    </submittedName>
</protein>
<evidence type="ECO:0000256" key="1">
    <source>
        <dbReference type="SAM" id="MobiDB-lite"/>
    </source>
</evidence>
<feature type="non-terminal residue" evidence="2">
    <location>
        <position position="1"/>
    </location>
</feature>
<organism evidence="2 3">
    <name type="scientific">Protopolystoma xenopodis</name>
    <dbReference type="NCBI Taxonomy" id="117903"/>
    <lineage>
        <taxon>Eukaryota</taxon>
        <taxon>Metazoa</taxon>
        <taxon>Spiralia</taxon>
        <taxon>Lophotrochozoa</taxon>
        <taxon>Platyhelminthes</taxon>
        <taxon>Monogenea</taxon>
        <taxon>Polyopisthocotylea</taxon>
        <taxon>Polystomatidea</taxon>
        <taxon>Polystomatidae</taxon>
        <taxon>Protopolystoma</taxon>
    </lineage>
</organism>
<name>A0A3S5AQX7_9PLAT</name>